<name>A0AAJ6QP66_9ACAR</name>
<evidence type="ECO:0000256" key="1">
    <source>
        <dbReference type="SAM" id="MobiDB-lite"/>
    </source>
</evidence>
<dbReference type="GeneID" id="100901243"/>
<feature type="domain" description="Integrator complex subunit 5 N-terminal" evidence="2">
    <location>
        <begin position="34"/>
        <end position="217"/>
    </location>
</feature>
<dbReference type="RefSeq" id="XP_003739268.2">
    <property type="nucleotide sequence ID" value="XM_003739220.2"/>
</dbReference>
<reference evidence="5" key="1">
    <citation type="submission" date="2025-08" db="UniProtKB">
        <authorList>
            <consortium name="RefSeq"/>
        </authorList>
    </citation>
    <scope>IDENTIFICATION</scope>
</reference>
<dbReference type="Pfam" id="PF14837">
    <property type="entry name" value="INTS5_N"/>
    <property type="match status" value="1"/>
</dbReference>
<feature type="domain" description="Integrator complex subunit 5 C-terminal" evidence="3">
    <location>
        <begin position="228"/>
        <end position="852"/>
    </location>
</feature>
<dbReference type="InterPro" id="IPR029445">
    <property type="entry name" value="INTS5_N"/>
</dbReference>
<dbReference type="CTD" id="4958"/>
<sequence>MQITVPMRESGTNNSNTMPPNDNSAPVEKQAKIHLKTFLAQRADMLELSQSAIYLLSAVPAARSAVLEYMEQVFDCAVDRSQSEQDNSQTTLVIQQLHQTLFSLVKNSPSIWAPLVSPWSLQLLGFLSSKYSDRRSPNLSEVMQRWMSCPPMRSLIDLTSHCMMNAVDMDTDKCINALLDTTIKYSPHFDWVVAHIGSSFPHTVITRVLAVGLKHFMTHEKGPDNNNKLVSVVAILGHLAGQHSADIKKALTDMIAVSLNDQPDKEQLAVIPYLIELCLMSELLLTSIVSDLPHTLNTTNLNILVNHGQLWKANKISAMHNSEKVLVELLLKCGRNEHEALALLSLALRIKQGKINGLHPAAEEYASSFLHSLLEELQKRVYAKASVPLLMSFELHAKELLNQLDLKCLWTISFISLVCLHCSEKMRFLVEMLTTKTDPSTFIQIMSHIETSHPTVLVDTLDALIVELRSGRIADPILVLHNLSKLVTIEPRTQQTLWKFAETLSLHSSECNLEYTAEIVRLLGVCGLPTEEVPESVLYKIICGAAVVFFAAARIQNDVERKALWISSALKLLSTTCGNELAQQMSLRLLLDGVMDPSTSKLFGAMPREADRVPKQLRMTSLLEENRKIVASFNFHQSHSSIMRAGVVGDGLRAGRCTQTKILDSHLIKENQKCFLKTLKVCCGKDKSRGMTSIATVICDIVNPDVMFNKPAWPTEDVLKATQEKDVEIRESFKANPMLWKILNMVAIEDPMALKSAAVLIRSLLGCQMTFWKNSQDSYMSPEQKEITVRVVKLMGVGKLLPSPLADLPLIVDHLNSYHMYCLLNDIWNYMRECSENLNEEDAVPSRFTTNLRIIMLNKIDRLGPVYAKMFKVV</sequence>
<evidence type="ECO:0000313" key="5">
    <source>
        <dbReference type="RefSeq" id="XP_003739268.2"/>
    </source>
</evidence>
<evidence type="ECO:0000259" key="2">
    <source>
        <dbReference type="Pfam" id="PF14837"/>
    </source>
</evidence>
<evidence type="ECO:0000259" key="3">
    <source>
        <dbReference type="Pfam" id="PF14838"/>
    </source>
</evidence>
<dbReference type="GO" id="GO:0034472">
    <property type="term" value="P:snRNA 3'-end processing"/>
    <property type="evidence" value="ECO:0007669"/>
    <property type="project" value="TreeGrafter"/>
</dbReference>
<dbReference type="Pfam" id="PF14838">
    <property type="entry name" value="INTS5_C"/>
    <property type="match status" value="1"/>
</dbReference>
<dbReference type="PANTHER" id="PTHR31697">
    <property type="entry name" value="INTEGRATOR COMPLEX SUBUNIT 5"/>
    <property type="match status" value="1"/>
</dbReference>
<dbReference type="InterPro" id="IPR029444">
    <property type="entry name" value="INTS5_C"/>
</dbReference>
<proteinExistence type="predicted"/>
<dbReference type="InterPro" id="IPR040316">
    <property type="entry name" value="INTS5"/>
</dbReference>
<protein>
    <submittedName>
        <fullName evidence="5">Integrator complex subunit 5</fullName>
    </submittedName>
</protein>
<feature type="compositionally biased region" description="Polar residues" evidence="1">
    <location>
        <begin position="10"/>
        <end position="24"/>
    </location>
</feature>
<organism evidence="4 5">
    <name type="scientific">Galendromus occidentalis</name>
    <name type="common">western predatory mite</name>
    <dbReference type="NCBI Taxonomy" id="34638"/>
    <lineage>
        <taxon>Eukaryota</taxon>
        <taxon>Metazoa</taxon>
        <taxon>Ecdysozoa</taxon>
        <taxon>Arthropoda</taxon>
        <taxon>Chelicerata</taxon>
        <taxon>Arachnida</taxon>
        <taxon>Acari</taxon>
        <taxon>Parasitiformes</taxon>
        <taxon>Mesostigmata</taxon>
        <taxon>Gamasina</taxon>
        <taxon>Phytoseioidea</taxon>
        <taxon>Phytoseiidae</taxon>
        <taxon>Typhlodrominae</taxon>
        <taxon>Galendromus</taxon>
    </lineage>
</organism>
<dbReference type="Proteomes" id="UP000694867">
    <property type="component" value="Unplaced"/>
</dbReference>
<dbReference type="KEGG" id="goe:100901243"/>
<feature type="region of interest" description="Disordered" evidence="1">
    <location>
        <begin position="1"/>
        <end position="25"/>
    </location>
</feature>
<evidence type="ECO:0000313" key="4">
    <source>
        <dbReference type="Proteomes" id="UP000694867"/>
    </source>
</evidence>
<dbReference type="PANTHER" id="PTHR31697:SF2">
    <property type="entry name" value="INTEGRATOR COMPLEX SUBUNIT 5"/>
    <property type="match status" value="1"/>
</dbReference>
<dbReference type="GO" id="GO:0032039">
    <property type="term" value="C:integrator complex"/>
    <property type="evidence" value="ECO:0007669"/>
    <property type="project" value="InterPro"/>
</dbReference>
<gene>
    <name evidence="5" type="primary">LOC100901243</name>
</gene>
<dbReference type="AlphaFoldDB" id="A0AAJ6QP66"/>
<accession>A0AAJ6QP66</accession>
<keyword evidence="4" id="KW-1185">Reference proteome</keyword>